<proteinExistence type="predicted"/>
<keyword evidence="4" id="KW-1185">Reference proteome</keyword>
<dbReference type="Proteomes" id="UP000801492">
    <property type="component" value="Unassembled WGS sequence"/>
</dbReference>
<organism evidence="3 4">
    <name type="scientific">Ignelater luminosus</name>
    <name type="common">Cucubano</name>
    <name type="synonym">Pyrophorus luminosus</name>
    <dbReference type="NCBI Taxonomy" id="2038154"/>
    <lineage>
        <taxon>Eukaryota</taxon>
        <taxon>Metazoa</taxon>
        <taxon>Ecdysozoa</taxon>
        <taxon>Arthropoda</taxon>
        <taxon>Hexapoda</taxon>
        <taxon>Insecta</taxon>
        <taxon>Pterygota</taxon>
        <taxon>Neoptera</taxon>
        <taxon>Endopterygota</taxon>
        <taxon>Coleoptera</taxon>
        <taxon>Polyphaga</taxon>
        <taxon>Elateriformia</taxon>
        <taxon>Elateroidea</taxon>
        <taxon>Elateridae</taxon>
        <taxon>Agrypninae</taxon>
        <taxon>Pyrophorini</taxon>
        <taxon>Ignelater</taxon>
    </lineage>
</organism>
<feature type="region of interest" description="Disordered" evidence="1">
    <location>
        <begin position="106"/>
        <end position="130"/>
    </location>
</feature>
<evidence type="ECO:0000313" key="3">
    <source>
        <dbReference type="EMBL" id="KAF2891386.1"/>
    </source>
</evidence>
<feature type="signal peptide" evidence="2">
    <location>
        <begin position="1"/>
        <end position="22"/>
    </location>
</feature>
<feature type="compositionally biased region" description="Low complexity" evidence="1">
    <location>
        <begin position="29"/>
        <end position="54"/>
    </location>
</feature>
<gene>
    <name evidence="3" type="ORF">ILUMI_14787</name>
</gene>
<dbReference type="AlphaFoldDB" id="A0A8K0CUA9"/>
<feature type="chain" id="PRO_5035482381" evidence="2">
    <location>
        <begin position="23"/>
        <end position="141"/>
    </location>
</feature>
<name>A0A8K0CUA9_IGNLU</name>
<comment type="caution">
    <text evidence="3">The sequence shown here is derived from an EMBL/GenBank/DDBJ whole genome shotgun (WGS) entry which is preliminary data.</text>
</comment>
<keyword evidence="2" id="KW-0732">Signal</keyword>
<dbReference type="EMBL" id="VTPC01033373">
    <property type="protein sequence ID" value="KAF2891386.1"/>
    <property type="molecule type" value="Genomic_DNA"/>
</dbReference>
<evidence type="ECO:0000256" key="1">
    <source>
        <dbReference type="SAM" id="MobiDB-lite"/>
    </source>
</evidence>
<evidence type="ECO:0000313" key="4">
    <source>
        <dbReference type="Proteomes" id="UP000801492"/>
    </source>
</evidence>
<accession>A0A8K0CUA9</accession>
<sequence length="141" mass="15835">MKLAIFLLPVLMILLAGDFTYATRRGRHSSSSSRSSPYSSRSSSYSSRSYGGSSGYRRGFYPSSHLSLRNLPESDKPSAAQNLNYRYYPMPPKEYAIQVNPNVAFPTRSPKEYDSPVTLPSRSAPVYQRSRSLQPPFIRLG</sequence>
<feature type="region of interest" description="Disordered" evidence="1">
    <location>
        <begin position="25"/>
        <end position="54"/>
    </location>
</feature>
<evidence type="ECO:0000256" key="2">
    <source>
        <dbReference type="SAM" id="SignalP"/>
    </source>
</evidence>
<reference evidence="3" key="1">
    <citation type="submission" date="2019-08" db="EMBL/GenBank/DDBJ databases">
        <title>The genome of the North American firefly Photinus pyralis.</title>
        <authorList>
            <consortium name="Photinus pyralis genome working group"/>
            <person name="Fallon T.R."/>
            <person name="Sander Lower S.E."/>
            <person name="Weng J.-K."/>
        </authorList>
    </citation>
    <scope>NUCLEOTIDE SEQUENCE</scope>
    <source>
        <strain evidence="3">TRF0915ILg1</strain>
        <tissue evidence="3">Whole body</tissue>
    </source>
</reference>
<protein>
    <submittedName>
        <fullName evidence="3">Uncharacterized protein</fullName>
    </submittedName>
</protein>